<accession>A0ABR3KFT1</accession>
<gene>
    <name evidence="1" type="ORF">TSPI_06834</name>
</gene>
<comment type="caution">
    <text evidence="1">The sequence shown here is derived from an EMBL/GenBank/DDBJ whole genome shotgun (WGS) entry which is preliminary data.</text>
</comment>
<name>A0ABR3KFT1_TRISP</name>
<dbReference type="Proteomes" id="UP001558632">
    <property type="component" value="Unassembled WGS sequence"/>
</dbReference>
<sequence length="251" mass="28934">MSDSNEEVLKTGDAVFASEFRCALSSYDDEFSRNIWTLWKHNKTTKFVKNLLKEMTVLEIVEYHLDFLNVMVNITTLLEMPTERLRYFFLKNSVVPMCEDYENIGCCRFTVLMKKENGEAAKTLFINLCNMAVSSQDCPVMEHVNGIVFGYSLKGFKVAVLVNKWMDLDGLNVLKDKLMPMTEGNCRFYCKLNPTFLKKAEALEIVSETEENIPSEAIAARRSSDVKMLDSRMFNCDDPSEANRKKEIQRF</sequence>
<keyword evidence="2" id="KW-1185">Reference proteome</keyword>
<dbReference type="InterPro" id="IPR023398">
    <property type="entry name" value="TIF_eIF4e-like"/>
</dbReference>
<organism evidence="1 2">
    <name type="scientific">Trichinella spiralis</name>
    <name type="common">Trichina worm</name>
    <dbReference type="NCBI Taxonomy" id="6334"/>
    <lineage>
        <taxon>Eukaryota</taxon>
        <taxon>Metazoa</taxon>
        <taxon>Ecdysozoa</taxon>
        <taxon>Nematoda</taxon>
        <taxon>Enoplea</taxon>
        <taxon>Dorylaimia</taxon>
        <taxon>Trichinellida</taxon>
        <taxon>Trichinellidae</taxon>
        <taxon>Trichinella</taxon>
    </lineage>
</organism>
<dbReference type="Pfam" id="PF01652">
    <property type="entry name" value="IF4E"/>
    <property type="match status" value="1"/>
</dbReference>
<reference evidence="1 2" key="1">
    <citation type="submission" date="2024-07" db="EMBL/GenBank/DDBJ databases">
        <title>Enhanced genomic and transcriptomic resources for Trichinella pseudospiralis and T. spiralis underpin the discovery of pronounced molecular differences between stages and species.</title>
        <authorList>
            <person name="Pasi K.K."/>
            <person name="La Rosa G."/>
            <person name="Gomez-Morales M.A."/>
            <person name="Tosini F."/>
            <person name="Sumanam S."/>
            <person name="Young N.D."/>
            <person name="Chang B.C."/>
            <person name="Robin G.B."/>
        </authorList>
    </citation>
    <scope>NUCLEOTIDE SEQUENCE [LARGE SCALE GENOMIC DNA]</scope>
    <source>
        <strain evidence="1">ISS534</strain>
    </source>
</reference>
<dbReference type="SUPFAM" id="SSF55418">
    <property type="entry name" value="eIF4e-like"/>
    <property type="match status" value="1"/>
</dbReference>
<evidence type="ECO:0000313" key="2">
    <source>
        <dbReference type="Proteomes" id="UP001558632"/>
    </source>
</evidence>
<dbReference type="InterPro" id="IPR001040">
    <property type="entry name" value="TIF_eIF_4E"/>
</dbReference>
<proteinExistence type="predicted"/>
<protein>
    <submittedName>
        <fullName evidence="1">Polyribonucleotide nucleotidyltransferase</fullName>
    </submittedName>
</protein>
<dbReference type="Gene3D" id="3.30.760.10">
    <property type="entry name" value="RNA Cap, Translation Initiation Factor Eif4e"/>
    <property type="match status" value="1"/>
</dbReference>
<dbReference type="EMBL" id="JBEUSY010000379">
    <property type="protein sequence ID" value="KAL1235222.1"/>
    <property type="molecule type" value="Genomic_DNA"/>
</dbReference>
<evidence type="ECO:0000313" key="1">
    <source>
        <dbReference type="EMBL" id="KAL1235222.1"/>
    </source>
</evidence>